<feature type="coiled-coil region" evidence="4">
    <location>
        <begin position="589"/>
        <end position="637"/>
    </location>
</feature>
<feature type="region of interest" description="Disordered" evidence="5">
    <location>
        <begin position="71"/>
        <end position="104"/>
    </location>
</feature>
<dbReference type="OrthoDB" id="298720at2759"/>
<dbReference type="Gene3D" id="3.30.920.20">
    <property type="entry name" value="Gas2-like domain"/>
    <property type="match status" value="1"/>
</dbReference>
<reference evidence="7 8" key="1">
    <citation type="submission" date="2014-06" db="EMBL/GenBank/DDBJ databases">
        <authorList>
            <person name="Swart Estienne"/>
        </authorList>
    </citation>
    <scope>NUCLEOTIDE SEQUENCE [LARGE SCALE GENOMIC DNA]</scope>
    <source>
        <strain evidence="7 8">130c</strain>
    </source>
</reference>
<feature type="region of interest" description="Disordered" evidence="5">
    <location>
        <begin position="1"/>
        <end position="55"/>
    </location>
</feature>
<name>A0A078B1Q2_STYLE</name>
<evidence type="ECO:0000256" key="3">
    <source>
        <dbReference type="ARBA" id="ARBA00023212"/>
    </source>
</evidence>
<feature type="compositionally biased region" description="Polar residues" evidence="5">
    <location>
        <begin position="71"/>
        <end position="90"/>
    </location>
</feature>
<accession>A0A078B1Q2</accession>
<evidence type="ECO:0000256" key="2">
    <source>
        <dbReference type="ARBA" id="ARBA00022490"/>
    </source>
</evidence>
<protein>
    <submittedName>
        <fullName evidence="7">Gas2 domain containing protein</fullName>
    </submittedName>
</protein>
<dbReference type="AlphaFoldDB" id="A0A078B1Q2"/>
<dbReference type="GO" id="GO:0008017">
    <property type="term" value="F:microtubule binding"/>
    <property type="evidence" value="ECO:0007669"/>
    <property type="project" value="InterPro"/>
</dbReference>
<dbReference type="EMBL" id="CCKQ01016357">
    <property type="protein sequence ID" value="CDW88231.1"/>
    <property type="molecule type" value="Genomic_DNA"/>
</dbReference>
<dbReference type="InterPro" id="IPR036534">
    <property type="entry name" value="GAR_dom_sf"/>
</dbReference>
<evidence type="ECO:0000313" key="8">
    <source>
        <dbReference type="Proteomes" id="UP000039865"/>
    </source>
</evidence>
<gene>
    <name evidence="7" type="primary">Contig1350.g1479</name>
    <name evidence="7" type="ORF">STYLEM_17349</name>
</gene>
<keyword evidence="4" id="KW-0175">Coiled coil</keyword>
<evidence type="ECO:0000256" key="1">
    <source>
        <dbReference type="ARBA" id="ARBA00004245"/>
    </source>
</evidence>
<comment type="subcellular location">
    <subcellularLocation>
        <location evidence="1">Cytoplasm</location>
        <location evidence="1">Cytoskeleton</location>
    </subcellularLocation>
</comment>
<evidence type="ECO:0000256" key="5">
    <source>
        <dbReference type="SAM" id="MobiDB-lite"/>
    </source>
</evidence>
<dbReference type="SUPFAM" id="SSF143575">
    <property type="entry name" value="GAS2 domain-like"/>
    <property type="match status" value="1"/>
</dbReference>
<feature type="compositionally biased region" description="Low complexity" evidence="5">
    <location>
        <begin position="91"/>
        <end position="104"/>
    </location>
</feature>
<dbReference type="PROSITE" id="PS51460">
    <property type="entry name" value="GAR"/>
    <property type="match status" value="1"/>
</dbReference>
<keyword evidence="2" id="KW-0963">Cytoplasm</keyword>
<proteinExistence type="predicted"/>
<dbReference type="InterPro" id="IPR003108">
    <property type="entry name" value="GAR_dom"/>
</dbReference>
<feature type="coiled-coil region" evidence="4">
    <location>
        <begin position="376"/>
        <end position="543"/>
    </location>
</feature>
<dbReference type="Pfam" id="PF02187">
    <property type="entry name" value="GAS2"/>
    <property type="match status" value="1"/>
</dbReference>
<evidence type="ECO:0000259" key="6">
    <source>
        <dbReference type="PROSITE" id="PS51460"/>
    </source>
</evidence>
<evidence type="ECO:0000256" key="4">
    <source>
        <dbReference type="SAM" id="Coils"/>
    </source>
</evidence>
<sequence length="844" mass="98362">MQLQNHQQETRVQRQSVLPFNNSTNTSLSSHYQQPNQQINRSESKDKISTGQNGNISAITKATDILIGENFQTPPKHQKNLTSSEVNTQRKQSNLQQQQQLSQQLNKSLNNQTVSVQLAGDLPQRRESCNASGGSGVSQIRNQKSISRQTVIRNQELSYPIQGKTLSPSKSQQSIGNQQQILSQSYQTVVQNIQKQRRSSGLTNVNQNMLNNSHPLNQIGSQGISRQQPRARSSQMTDYQMQQKAQNNMDEFIRIEKSKLQNINNQIQNVNLQYLQNQLNEKELLIQQLTTQNVSVKQQLELQKVNYQKEIAKHKTFQEIILNENKVLSRQILVLTEMYYEQHRNIQKTYNEKNYEENGLKCVLYDERVLDYRSKYEDGMNKLRDLETKLLQLNENHIKICEDKDNKIQELQSQNKDIKHESKLQARQIQEFVLDLERLKNELEEEKNKKVDIQNEKRLDLMRQSLVENYKITIARQTQQIDDIIKEKKTLEAIVEKFRNENSKTATLFFEKDAEIDFLQKEISQLMKEKSDKEAIIKTLTQENLRIANTFQEIDTEGRMSNILQQEIDYLQQQLLNSEKHGGQIENHLNIIQNAYEESQSNLEQSINQQQELLNNVKEREQELERMSEYLNDLQRINFVYQAAKDDPIDKKLADFINNNQIHKKASLLFVREQDGVYSYGKRRVFIKIEKDQIIIRVGGGFLTIDEFIENYSPYEVRKRQKSQYSQLLTNTCQSGAKSYSTNGTKGFQPIPVQSNNQYQNANSKQPKIISHPNYNSNQLANINGESNIESKNLKGSFGSVQLQQNHVQQQFWYNHTDPQVSDILEDPMDDDDQFVSFNMQLMK</sequence>
<feature type="coiled-coil region" evidence="4">
    <location>
        <begin position="253"/>
        <end position="299"/>
    </location>
</feature>
<dbReference type="InParanoid" id="A0A078B1Q2"/>
<dbReference type="GO" id="GO:0005856">
    <property type="term" value="C:cytoskeleton"/>
    <property type="evidence" value="ECO:0007669"/>
    <property type="project" value="UniProtKB-SubCell"/>
</dbReference>
<dbReference type="Proteomes" id="UP000039865">
    <property type="component" value="Unassembled WGS sequence"/>
</dbReference>
<keyword evidence="3" id="KW-0206">Cytoskeleton</keyword>
<feature type="compositionally biased region" description="Polar residues" evidence="5">
    <location>
        <begin position="13"/>
        <end position="41"/>
    </location>
</feature>
<organism evidence="7 8">
    <name type="scientific">Stylonychia lemnae</name>
    <name type="common">Ciliate</name>
    <dbReference type="NCBI Taxonomy" id="5949"/>
    <lineage>
        <taxon>Eukaryota</taxon>
        <taxon>Sar</taxon>
        <taxon>Alveolata</taxon>
        <taxon>Ciliophora</taxon>
        <taxon>Intramacronucleata</taxon>
        <taxon>Spirotrichea</taxon>
        <taxon>Stichotrichia</taxon>
        <taxon>Sporadotrichida</taxon>
        <taxon>Oxytrichidae</taxon>
        <taxon>Stylonychinae</taxon>
        <taxon>Stylonychia</taxon>
    </lineage>
</organism>
<keyword evidence="8" id="KW-1185">Reference proteome</keyword>
<feature type="domain" description="GAR" evidence="6">
    <location>
        <begin position="644"/>
        <end position="716"/>
    </location>
</feature>
<evidence type="ECO:0000313" key="7">
    <source>
        <dbReference type="EMBL" id="CDW88231.1"/>
    </source>
</evidence>